<accession>A0A6I2UZB2</accession>
<feature type="active site" description="Acyl-ester intermediate" evidence="7">
    <location>
        <position position="60"/>
    </location>
</feature>
<keyword evidence="12" id="KW-0645">Protease</keyword>
<dbReference type="GO" id="GO:0008360">
    <property type="term" value="P:regulation of cell shape"/>
    <property type="evidence" value="ECO:0007669"/>
    <property type="project" value="UniProtKB-KW"/>
</dbReference>
<sequence length="271" mass="29915">MKGKKQWIACLAVIFWIGSYLPAWAAAPPDITADAAIVVDENTGEVLYEKNPDKREYPASMTKIMTCLLAVENGNLQRIVEVSDRAADVECTRLRPGYRARMSTLLLQMMMISDNGCATAVGESLSAGDVQDFARLMNRRAKELGAVNTHFVNANGMPDPNHYSTARDMADIACYAMHNETFRHIVGTEHATVSYLFPAGHTEYCVNTDDLLRDYPGCTGGKTGWTRSARGCLMAAAARNGRELLTVVMHSQDEETRFSEAEALLDYGFQQ</sequence>
<organism evidence="12 13">
    <name type="scientific">Selenomonas montiformis</name>
    <dbReference type="NCBI Taxonomy" id="2652285"/>
    <lineage>
        <taxon>Bacteria</taxon>
        <taxon>Bacillati</taxon>
        <taxon>Bacillota</taxon>
        <taxon>Negativicutes</taxon>
        <taxon>Selenomonadales</taxon>
        <taxon>Selenomonadaceae</taxon>
        <taxon>Selenomonas</taxon>
    </lineage>
</organism>
<dbReference type="GO" id="GO:0009002">
    <property type="term" value="F:serine-type D-Ala-D-Ala carboxypeptidase activity"/>
    <property type="evidence" value="ECO:0007669"/>
    <property type="project" value="InterPro"/>
</dbReference>
<feature type="active site" evidence="7">
    <location>
        <position position="113"/>
    </location>
</feature>
<dbReference type="GO" id="GO:0009252">
    <property type="term" value="P:peptidoglycan biosynthetic process"/>
    <property type="evidence" value="ECO:0007669"/>
    <property type="project" value="UniProtKB-KW"/>
</dbReference>
<keyword evidence="4" id="KW-0133">Cell shape</keyword>
<dbReference type="GO" id="GO:0071555">
    <property type="term" value="P:cell wall organization"/>
    <property type="evidence" value="ECO:0007669"/>
    <property type="project" value="UniProtKB-KW"/>
</dbReference>
<evidence type="ECO:0000259" key="11">
    <source>
        <dbReference type="Pfam" id="PF00768"/>
    </source>
</evidence>
<dbReference type="SUPFAM" id="SSF56601">
    <property type="entry name" value="beta-lactamase/transpeptidase-like"/>
    <property type="match status" value="1"/>
</dbReference>
<evidence type="ECO:0000256" key="2">
    <source>
        <dbReference type="ARBA" id="ARBA00022729"/>
    </source>
</evidence>
<evidence type="ECO:0000256" key="10">
    <source>
        <dbReference type="SAM" id="SignalP"/>
    </source>
</evidence>
<dbReference type="GO" id="GO:0006508">
    <property type="term" value="P:proteolysis"/>
    <property type="evidence" value="ECO:0007669"/>
    <property type="project" value="InterPro"/>
</dbReference>
<dbReference type="Gene3D" id="3.40.710.10">
    <property type="entry name" value="DD-peptidase/beta-lactamase superfamily"/>
    <property type="match status" value="1"/>
</dbReference>
<feature type="domain" description="Peptidase S11 D-alanyl-D-alanine carboxypeptidase A N-terminal" evidence="11">
    <location>
        <begin position="25"/>
        <end position="251"/>
    </location>
</feature>
<evidence type="ECO:0000256" key="9">
    <source>
        <dbReference type="RuleBase" id="RU004016"/>
    </source>
</evidence>
<feature type="active site" description="Proton acceptor" evidence="7">
    <location>
        <position position="63"/>
    </location>
</feature>
<evidence type="ECO:0000256" key="4">
    <source>
        <dbReference type="ARBA" id="ARBA00022960"/>
    </source>
</evidence>
<evidence type="ECO:0000256" key="6">
    <source>
        <dbReference type="ARBA" id="ARBA00023316"/>
    </source>
</evidence>
<evidence type="ECO:0000256" key="7">
    <source>
        <dbReference type="PIRSR" id="PIRSR618044-1"/>
    </source>
</evidence>
<proteinExistence type="inferred from homology"/>
<dbReference type="EMBL" id="VUNL01000011">
    <property type="protein sequence ID" value="MSV25430.1"/>
    <property type="molecule type" value="Genomic_DNA"/>
</dbReference>
<comment type="caution">
    <text evidence="12">The sequence shown here is derived from an EMBL/GenBank/DDBJ whole genome shotgun (WGS) entry which is preliminary data.</text>
</comment>
<dbReference type="InterPro" id="IPR012338">
    <property type="entry name" value="Beta-lactam/transpept-like"/>
</dbReference>
<dbReference type="InterPro" id="IPR001967">
    <property type="entry name" value="Peptidase_S11_N"/>
</dbReference>
<evidence type="ECO:0000313" key="12">
    <source>
        <dbReference type="EMBL" id="MSV25430.1"/>
    </source>
</evidence>
<keyword evidence="6" id="KW-0961">Cell wall biogenesis/degradation</keyword>
<keyword evidence="5" id="KW-0573">Peptidoglycan synthesis</keyword>
<evidence type="ECO:0000256" key="1">
    <source>
        <dbReference type="ARBA" id="ARBA00007164"/>
    </source>
</evidence>
<dbReference type="RefSeq" id="WP_154621195.1">
    <property type="nucleotide sequence ID" value="NZ_CBCTNG010000008.1"/>
</dbReference>
<dbReference type="Proteomes" id="UP000430222">
    <property type="component" value="Unassembled WGS sequence"/>
</dbReference>
<keyword evidence="13" id="KW-1185">Reference proteome</keyword>
<evidence type="ECO:0000313" key="13">
    <source>
        <dbReference type="Proteomes" id="UP000430222"/>
    </source>
</evidence>
<dbReference type="PANTHER" id="PTHR21581:SF6">
    <property type="entry name" value="TRAFFICKING PROTEIN PARTICLE COMPLEX SUBUNIT 12"/>
    <property type="match status" value="1"/>
</dbReference>
<keyword evidence="3" id="KW-0378">Hydrolase</keyword>
<keyword evidence="12" id="KW-0121">Carboxypeptidase</keyword>
<evidence type="ECO:0000256" key="3">
    <source>
        <dbReference type="ARBA" id="ARBA00022801"/>
    </source>
</evidence>
<feature type="chain" id="PRO_5026332236" evidence="10">
    <location>
        <begin position="26"/>
        <end position="271"/>
    </location>
</feature>
<dbReference type="Pfam" id="PF00768">
    <property type="entry name" value="Peptidase_S11"/>
    <property type="match status" value="1"/>
</dbReference>
<feature type="signal peptide" evidence="10">
    <location>
        <begin position="1"/>
        <end position="25"/>
    </location>
</feature>
<comment type="similarity">
    <text evidence="1 9">Belongs to the peptidase S11 family.</text>
</comment>
<dbReference type="InterPro" id="IPR018044">
    <property type="entry name" value="Peptidase_S11"/>
</dbReference>
<dbReference type="PANTHER" id="PTHR21581">
    <property type="entry name" value="D-ALANYL-D-ALANINE CARBOXYPEPTIDASE"/>
    <property type="match status" value="1"/>
</dbReference>
<keyword evidence="2 10" id="KW-0732">Signal</keyword>
<dbReference type="AlphaFoldDB" id="A0A6I2UZB2"/>
<gene>
    <name evidence="12" type="ORF">FYJ78_09640</name>
</gene>
<evidence type="ECO:0000256" key="8">
    <source>
        <dbReference type="PIRSR" id="PIRSR618044-2"/>
    </source>
</evidence>
<reference evidence="12 13" key="1">
    <citation type="submission" date="2019-08" db="EMBL/GenBank/DDBJ databases">
        <title>In-depth cultivation of the pig gut microbiome towards novel bacterial diversity and tailored functional studies.</title>
        <authorList>
            <person name="Wylensek D."/>
            <person name="Hitch T.C.A."/>
            <person name="Clavel T."/>
        </authorList>
    </citation>
    <scope>NUCLEOTIDE SEQUENCE [LARGE SCALE GENOMIC DNA]</scope>
    <source>
        <strain evidence="13">WCA-380-WT-3B3</strain>
    </source>
</reference>
<dbReference type="PRINTS" id="PR00725">
    <property type="entry name" value="DADACBPTASE1"/>
</dbReference>
<protein>
    <submittedName>
        <fullName evidence="12">D-alanyl-D-alanine carboxypeptidase</fullName>
    </submittedName>
</protein>
<name>A0A6I2UZB2_9FIRM</name>
<evidence type="ECO:0000256" key="5">
    <source>
        <dbReference type="ARBA" id="ARBA00022984"/>
    </source>
</evidence>
<feature type="binding site" evidence="8">
    <location>
        <position position="222"/>
    </location>
    <ligand>
        <name>substrate</name>
    </ligand>
</feature>